<feature type="compositionally biased region" description="Basic and acidic residues" evidence="1">
    <location>
        <begin position="1"/>
        <end position="17"/>
    </location>
</feature>
<sequence>MLFQRDKPKDSEYDERAVNTGDQKTSGKPLVCMIYFFASQMSRNIQTANPAPGGNTPPTNHSEPLQVHRLDNLLSEVQYHAHLSPLVTKFETFPVEMPPPGRPKGTTREAMHDTMLLVNFQNKQAWREWIQTKEWQEFMQKTEKEAVFRRIPHVRCANSLKGLRSPLEVLMA</sequence>
<proteinExistence type="predicted"/>
<evidence type="ECO:0000313" key="3">
    <source>
        <dbReference type="Proteomes" id="UP000223968"/>
    </source>
</evidence>
<evidence type="ECO:0000256" key="1">
    <source>
        <dbReference type="SAM" id="MobiDB-lite"/>
    </source>
</evidence>
<keyword evidence="3" id="KW-1185">Reference proteome</keyword>
<accession>A0A2B7XU53</accession>
<gene>
    <name evidence="2" type="ORF">AJ79_04367</name>
</gene>
<dbReference type="OrthoDB" id="4223044at2759"/>
<protein>
    <submittedName>
        <fullName evidence="2">Uncharacterized protein</fullName>
    </submittedName>
</protein>
<evidence type="ECO:0000313" key="2">
    <source>
        <dbReference type="EMBL" id="PGH12301.1"/>
    </source>
</evidence>
<dbReference type="Proteomes" id="UP000223968">
    <property type="component" value="Unassembled WGS sequence"/>
</dbReference>
<comment type="caution">
    <text evidence="2">The sequence shown here is derived from an EMBL/GenBank/DDBJ whole genome shotgun (WGS) entry which is preliminary data.</text>
</comment>
<name>A0A2B7XU53_9EURO</name>
<dbReference type="EMBL" id="PDNB01000060">
    <property type="protein sequence ID" value="PGH12301.1"/>
    <property type="molecule type" value="Genomic_DNA"/>
</dbReference>
<organism evidence="2 3">
    <name type="scientific">Helicocarpus griseus UAMH5409</name>
    <dbReference type="NCBI Taxonomy" id="1447875"/>
    <lineage>
        <taxon>Eukaryota</taxon>
        <taxon>Fungi</taxon>
        <taxon>Dikarya</taxon>
        <taxon>Ascomycota</taxon>
        <taxon>Pezizomycotina</taxon>
        <taxon>Eurotiomycetes</taxon>
        <taxon>Eurotiomycetidae</taxon>
        <taxon>Onygenales</taxon>
        <taxon>Ajellomycetaceae</taxon>
        <taxon>Helicocarpus</taxon>
    </lineage>
</organism>
<dbReference type="AlphaFoldDB" id="A0A2B7XU53"/>
<feature type="region of interest" description="Disordered" evidence="1">
    <location>
        <begin position="1"/>
        <end position="24"/>
    </location>
</feature>
<reference evidence="2 3" key="1">
    <citation type="submission" date="2017-10" db="EMBL/GenBank/DDBJ databases">
        <title>Comparative genomics in systemic dimorphic fungi from Ajellomycetaceae.</title>
        <authorList>
            <person name="Munoz J.F."/>
            <person name="Mcewen J.G."/>
            <person name="Clay O.K."/>
            <person name="Cuomo C.A."/>
        </authorList>
    </citation>
    <scope>NUCLEOTIDE SEQUENCE [LARGE SCALE GENOMIC DNA]</scope>
    <source>
        <strain evidence="2 3">UAMH5409</strain>
    </source>
</reference>